<sequence length="85" mass="9863">MYNKPSTTAYLQIHKQCFNQKKVEGIVRAGNFEWSFTWAFNQGKLIIEPPLGRALIKDALERYLVKADYKLESGGDYIFTVRAKF</sequence>
<comment type="caution">
    <text evidence="1">The sequence shown here is derived from an EMBL/GenBank/DDBJ whole genome shotgun (WGS) entry which is preliminary data.</text>
</comment>
<dbReference type="RefSeq" id="WP_036906198.1">
    <property type="nucleotide sequence ID" value="NZ_CP138967.1"/>
</dbReference>
<dbReference type="InterPro" id="IPR021492">
    <property type="entry name" value="DUF3146"/>
</dbReference>
<name>A0A0A2C1P3_PROMR</name>
<dbReference type="EMBL" id="JNAX01000012">
    <property type="protein sequence ID" value="KGG20271.1"/>
    <property type="molecule type" value="Genomic_DNA"/>
</dbReference>
<dbReference type="Proteomes" id="UP000030392">
    <property type="component" value="Unassembled WGS sequence"/>
</dbReference>
<gene>
    <name evidence="1" type="ORF">EV03_1232</name>
</gene>
<protein>
    <recommendedName>
        <fullName evidence="3">DUF3146 domain-containing protein</fullName>
    </recommendedName>
</protein>
<evidence type="ECO:0008006" key="3">
    <source>
        <dbReference type="Google" id="ProtNLM"/>
    </source>
</evidence>
<dbReference type="AlphaFoldDB" id="A0A0A2C1P3"/>
<evidence type="ECO:0000313" key="1">
    <source>
        <dbReference type="EMBL" id="KGG20271.1"/>
    </source>
</evidence>
<accession>A0A0A2C1P3</accession>
<organism evidence="1 2">
    <name type="scientific">Prochlorococcus marinus str. PAC1</name>
    <dbReference type="NCBI Taxonomy" id="59924"/>
    <lineage>
        <taxon>Bacteria</taxon>
        <taxon>Bacillati</taxon>
        <taxon>Cyanobacteriota</taxon>
        <taxon>Cyanophyceae</taxon>
        <taxon>Synechococcales</taxon>
        <taxon>Prochlorococcaceae</taxon>
        <taxon>Prochlorococcus</taxon>
    </lineage>
</organism>
<proteinExistence type="predicted"/>
<evidence type="ECO:0000313" key="2">
    <source>
        <dbReference type="Proteomes" id="UP000030392"/>
    </source>
</evidence>
<reference evidence="2" key="1">
    <citation type="journal article" date="2014" name="Sci. Data">
        <title>Genomes of diverse isolates of the marine cyanobacterium Prochlorococcus.</title>
        <authorList>
            <person name="Biller S."/>
            <person name="Berube P."/>
            <person name="Thompson J."/>
            <person name="Kelly L."/>
            <person name="Roggensack S."/>
            <person name="Awad L."/>
            <person name="Roache-Johnson K."/>
            <person name="Ding H."/>
            <person name="Giovannoni S.J."/>
            <person name="Moore L.R."/>
            <person name="Chisholm S.W."/>
        </authorList>
    </citation>
    <scope>NUCLEOTIDE SEQUENCE [LARGE SCALE GENOMIC DNA]</scope>
    <source>
        <strain evidence="2">PAC1</strain>
    </source>
</reference>
<dbReference type="Pfam" id="PF11344">
    <property type="entry name" value="DUF3146"/>
    <property type="match status" value="1"/>
</dbReference>